<feature type="compositionally biased region" description="Low complexity" evidence="1">
    <location>
        <begin position="377"/>
        <end position="390"/>
    </location>
</feature>
<keyword evidence="2" id="KW-1185">Reference proteome</keyword>
<feature type="region of interest" description="Disordered" evidence="1">
    <location>
        <begin position="377"/>
        <end position="428"/>
    </location>
</feature>
<feature type="compositionally biased region" description="Polar residues" evidence="1">
    <location>
        <begin position="497"/>
        <end position="510"/>
    </location>
</feature>
<dbReference type="PANTHER" id="PTHR20916:SF18">
    <property type="entry name" value="IPT_TIG DOMAIN-CONTAINING PROTEIN"/>
    <property type="match status" value="1"/>
</dbReference>
<dbReference type="RefSeq" id="XP_049313721.1">
    <property type="nucleotide sequence ID" value="XM_049457764.1"/>
</dbReference>
<feature type="compositionally biased region" description="Low complexity" evidence="1">
    <location>
        <begin position="271"/>
        <end position="299"/>
    </location>
</feature>
<evidence type="ECO:0000313" key="3">
    <source>
        <dbReference type="RefSeq" id="XP_049313721.1"/>
    </source>
</evidence>
<sequence>MDGYNVPMLSDSGYSSNNNNNIQTHTHHHKDQMLSAGSVPATPFIYELPGSHKAISHQLTGNLKTTSSDYAAFTNCIQQSALLDQRTVDAANIDAVSLGSLCDLKFPNSPTADNSFKNISLINIEANHVLVPAKSIATNDLINDGHGVEATFSNILYAKDDIVIEAKDMPRSDAAQVTHVTHYLPLKLNNNNNNNNSGVEHKFPKATVTVTAVAATAPTTGTTTVAPAIAVSVPNSSAMTAMPYSTTVGGVTVAGGGGRSRSNRGGRGARGHANSRNGRATANRQQQQQQQQQQLQPQPAEALGSPGVASASSDYLTTNAGNNFNVTVVNNQVNSNHHNHLTDNQITTTTATTSTIIATDTANSKVITHGINNFISNNNHSQNPSASNNGIGNGNGTGNGNSTGIVAVNGSASSSSNSNNNGCSNNKSNNVQTINSIATMSQNRATVLQSVEEVTLANSPTQRPGAVIVSTCVPEGSCNSNSSSVNINLNNTNNNNKTVGSSTMSPSSIDQLKESAQQQSQPQQQQQQQLLNSSSVDCDSLSSMDDLLDDQEISEASFGEYCTLNNFNHTI</sequence>
<dbReference type="GeneID" id="125778704"/>
<dbReference type="Proteomes" id="UP001652620">
    <property type="component" value="Chromosome 5"/>
</dbReference>
<dbReference type="PANTHER" id="PTHR20916">
    <property type="entry name" value="CYSTEINE AND GLYCINE-RICH PROTEIN 2 BINDING PROTEIN"/>
    <property type="match status" value="1"/>
</dbReference>
<feature type="compositionally biased region" description="Gly residues" evidence="1">
    <location>
        <begin position="391"/>
        <end position="401"/>
    </location>
</feature>
<gene>
    <name evidence="3" type="primary">LOC125778704</name>
</gene>
<feature type="region of interest" description="Disordered" evidence="1">
    <location>
        <begin position="1"/>
        <end position="29"/>
    </location>
</feature>
<organism evidence="2 3">
    <name type="scientific">Bactrocera dorsalis</name>
    <name type="common">Oriental fruit fly</name>
    <name type="synonym">Dacus dorsalis</name>
    <dbReference type="NCBI Taxonomy" id="27457"/>
    <lineage>
        <taxon>Eukaryota</taxon>
        <taxon>Metazoa</taxon>
        <taxon>Ecdysozoa</taxon>
        <taxon>Arthropoda</taxon>
        <taxon>Hexapoda</taxon>
        <taxon>Insecta</taxon>
        <taxon>Pterygota</taxon>
        <taxon>Neoptera</taxon>
        <taxon>Endopterygota</taxon>
        <taxon>Diptera</taxon>
        <taxon>Brachycera</taxon>
        <taxon>Muscomorpha</taxon>
        <taxon>Tephritoidea</taxon>
        <taxon>Tephritidae</taxon>
        <taxon>Bactrocera</taxon>
        <taxon>Bactrocera</taxon>
    </lineage>
</organism>
<evidence type="ECO:0000313" key="2">
    <source>
        <dbReference type="Proteomes" id="UP001652620"/>
    </source>
</evidence>
<protein>
    <submittedName>
        <fullName evidence="3">Uncharacterized protein</fullName>
    </submittedName>
</protein>
<feature type="region of interest" description="Disordered" evidence="1">
    <location>
        <begin position="489"/>
        <end position="537"/>
    </location>
</feature>
<feature type="compositionally biased region" description="Low complexity" evidence="1">
    <location>
        <begin position="514"/>
        <end position="537"/>
    </location>
</feature>
<feature type="compositionally biased region" description="Low complexity" evidence="1">
    <location>
        <begin position="402"/>
        <end position="428"/>
    </location>
</feature>
<feature type="compositionally biased region" description="Basic residues" evidence="1">
    <location>
        <begin position="261"/>
        <end position="270"/>
    </location>
</feature>
<reference evidence="3" key="1">
    <citation type="submission" date="2025-08" db="UniProtKB">
        <authorList>
            <consortium name="RefSeq"/>
        </authorList>
    </citation>
    <scope>IDENTIFICATION</scope>
    <source>
        <tissue evidence="3">Adult</tissue>
    </source>
</reference>
<name>A0ABM3JWZ2_BACDO</name>
<proteinExistence type="predicted"/>
<feature type="region of interest" description="Disordered" evidence="1">
    <location>
        <begin position="251"/>
        <end position="316"/>
    </location>
</feature>
<evidence type="ECO:0000256" key="1">
    <source>
        <dbReference type="SAM" id="MobiDB-lite"/>
    </source>
</evidence>
<accession>A0ABM3JWZ2</accession>